<gene>
    <name evidence="5" type="primary">mdcG</name>
    <name evidence="5" type="ORF">HAV00_02500</name>
</gene>
<feature type="domain" description="Phosphoribosyl-dephospho-CoA transferase MdcG C-terminal" evidence="3">
    <location>
        <begin position="97"/>
        <end position="214"/>
    </location>
</feature>
<evidence type="ECO:0000313" key="5">
    <source>
        <dbReference type="EMBL" id="QIP05188.1"/>
    </source>
</evidence>
<dbReference type="EMBL" id="CP050066">
    <property type="protein sequence ID" value="QIP05188.1"/>
    <property type="molecule type" value="Genomic_DNA"/>
</dbReference>
<dbReference type="RefSeq" id="WP_166466639.1">
    <property type="nucleotide sequence ID" value="NZ_CP050066.2"/>
</dbReference>
<evidence type="ECO:0000313" key="6">
    <source>
        <dbReference type="Proteomes" id="UP000500895"/>
    </source>
</evidence>
<dbReference type="InterPro" id="IPR048903">
    <property type="entry name" value="MdcG_N"/>
</dbReference>
<dbReference type="InterPro" id="IPR017557">
    <property type="entry name" value="Holo-ACP_synthase"/>
</dbReference>
<evidence type="ECO:0000259" key="4">
    <source>
        <dbReference type="Pfam" id="PF20866"/>
    </source>
</evidence>
<reference evidence="5 6" key="1">
    <citation type="journal article" date="2020" name="Int. J. Syst. Evol. Microbiol.">
        <title>Description and complete genome sequences of Bradyrhizobium symbiodeficiens sp. nov., a non-symbiotic bacterium associated with legumes native to Canada.</title>
        <authorList>
            <person name="Bromfield E.S.P."/>
            <person name="Cloutier S."/>
            <person name="Nguyen H.D.T."/>
        </authorList>
    </citation>
    <scope>NUCLEOTIDE SEQUENCE [LARGE SCALE GENOMIC DNA]</scope>
    <source>
        <strain evidence="5 6">101S1MB</strain>
    </source>
</reference>
<dbReference type="InterPro" id="IPR049180">
    <property type="entry name" value="MdcG_C"/>
</dbReference>
<sequence length="226" mass="24508">MTLPCNPGRRSAGRHDLVYVAPRGWRAMLAGRDDLAAEPLVVRWAEQGWPAIRRRAMPDDPSGMTLGLPLPPSAGKKRLAFVVQTDDVASVARPPLLSDARKSAPVAWLPTLDRLADLPFRHAVEARVFGSLAWQTLTGLAYVTEHSDLDLLLDLDRDADLDRLTADIAAIEAGAPMRLDGELMRDDGAAVNWRELHAGTNDVLVKRLDGVGLLGRRSFVAGVAVS</sequence>
<dbReference type="NCBIfam" id="TIGR03135">
    <property type="entry name" value="malonate_mdcG"/>
    <property type="match status" value="1"/>
</dbReference>
<proteinExistence type="predicted"/>
<accession>A0A6G8ZYE8</accession>
<dbReference type="GO" id="GO:0016779">
    <property type="term" value="F:nucleotidyltransferase activity"/>
    <property type="evidence" value="ECO:0007669"/>
    <property type="project" value="UniProtKB-KW"/>
</dbReference>
<keyword evidence="1" id="KW-0808">Transferase</keyword>
<dbReference type="Pfam" id="PF10620">
    <property type="entry name" value="MdcG"/>
    <property type="match status" value="1"/>
</dbReference>
<organism evidence="5 6">
    <name type="scientific">Bradyrhizobium symbiodeficiens</name>
    <dbReference type="NCBI Taxonomy" id="1404367"/>
    <lineage>
        <taxon>Bacteria</taxon>
        <taxon>Pseudomonadati</taxon>
        <taxon>Pseudomonadota</taxon>
        <taxon>Alphaproteobacteria</taxon>
        <taxon>Hyphomicrobiales</taxon>
        <taxon>Nitrobacteraceae</taxon>
        <taxon>Bradyrhizobium</taxon>
    </lineage>
</organism>
<evidence type="ECO:0000259" key="3">
    <source>
        <dbReference type="Pfam" id="PF10620"/>
    </source>
</evidence>
<name>A0A6G8ZYE8_9BRAD</name>
<protein>
    <submittedName>
        <fullName evidence="5">Malonate decarboxylase holo-[acyl-carrier-protein] synthase</fullName>
    </submittedName>
</protein>
<dbReference type="Proteomes" id="UP000500895">
    <property type="component" value="Chromosome"/>
</dbReference>
<evidence type="ECO:0000256" key="2">
    <source>
        <dbReference type="ARBA" id="ARBA00022695"/>
    </source>
</evidence>
<evidence type="ECO:0000256" key="1">
    <source>
        <dbReference type="ARBA" id="ARBA00022679"/>
    </source>
</evidence>
<dbReference type="AlphaFoldDB" id="A0A6G8ZYE8"/>
<feature type="domain" description="Phosphoribosyl-dephospho-CoA transferase MdcG N-terminal" evidence="4">
    <location>
        <begin position="14"/>
        <end position="94"/>
    </location>
</feature>
<dbReference type="Pfam" id="PF20866">
    <property type="entry name" value="MdcG_N"/>
    <property type="match status" value="1"/>
</dbReference>
<keyword evidence="2" id="KW-0548">Nucleotidyltransferase</keyword>